<dbReference type="EMBL" id="BLAH01000038">
    <property type="protein sequence ID" value="GES36019.1"/>
    <property type="molecule type" value="Genomic_DNA"/>
</dbReference>
<evidence type="ECO:0000313" key="2">
    <source>
        <dbReference type="Proteomes" id="UP000325466"/>
    </source>
</evidence>
<name>A0ABQ0YHJ3_9NOCA</name>
<accession>A0ABQ0YHJ3</accession>
<protein>
    <submittedName>
        <fullName evidence="1">Uncharacterized protein</fullName>
    </submittedName>
</protein>
<evidence type="ECO:0000313" key="1">
    <source>
        <dbReference type="EMBL" id="GES36019.1"/>
    </source>
</evidence>
<reference evidence="1 2" key="1">
    <citation type="journal article" date="2018" name="Biodegradation">
        <title>1,4-Dioxane degradation characteristics of Rhodococcus aetherivorans JCM 14343.</title>
        <authorList>
            <person name="Inoue D."/>
            <person name="Tsunoda T."/>
            <person name="Yamamoto N."/>
            <person name="Ike M."/>
            <person name="Sei K."/>
        </authorList>
    </citation>
    <scope>NUCLEOTIDE SEQUENCE [LARGE SCALE GENOMIC DNA]</scope>
    <source>
        <strain evidence="1 2">JCM 14343</strain>
    </source>
</reference>
<organism evidence="1 2">
    <name type="scientific">Rhodococcus aetherivorans</name>
    <dbReference type="NCBI Taxonomy" id="191292"/>
    <lineage>
        <taxon>Bacteria</taxon>
        <taxon>Bacillati</taxon>
        <taxon>Actinomycetota</taxon>
        <taxon>Actinomycetes</taxon>
        <taxon>Mycobacteriales</taxon>
        <taxon>Nocardiaceae</taxon>
        <taxon>Rhodococcus</taxon>
    </lineage>
</organism>
<proteinExistence type="predicted"/>
<dbReference type="Proteomes" id="UP000325466">
    <property type="component" value="Unassembled WGS sequence"/>
</dbReference>
<keyword evidence="2" id="KW-1185">Reference proteome</keyword>
<comment type="caution">
    <text evidence="1">The sequence shown here is derived from an EMBL/GenBank/DDBJ whole genome shotgun (WGS) entry which is preliminary data.</text>
</comment>
<gene>
    <name evidence="1" type="ORF">RAJCM14343_1268</name>
</gene>
<sequence length="43" mass="4803">MAQLTSPETAAVIGADEEKVFDRQSITFLTVDDERETDPSEFI</sequence>